<evidence type="ECO:0000313" key="6">
    <source>
        <dbReference type="EMBL" id="SHO54052.1"/>
    </source>
</evidence>
<keyword evidence="7" id="KW-1185">Reference proteome</keyword>
<sequence>MKKVLTGILCVAMIVLMMGGCSNSKENNKGTEGSGDTAKVTEAADATKAPEATKEATDDNQTIDLTKVDYSSYTPAKTSYNFVFIPKLVHEWYEDVKVGIDQAVAELAAKGVTVKYTWDAPAEAIVTDQIAKMESAAASQPDGISVAIIDPSATTSVINELVGSGIKVSTFDCDAPDSNRLFYCGHSTNYQDGYDIAKVLADAIGGKGQVAVLAGSLSASNHQDRVKGFKDSIAENYPDIEIVDTQADDDSVEKALSITEGYLSAYPDLKGIYGCNGAAPDGAARAVKDAGKSGKVLIVGMAEDEEAMGYVKDGTILCTLKQSVTAYGYNSVYNMMMLADGKEPIASNFELPANFVTKDNVDQFLTK</sequence>
<dbReference type="RefSeq" id="WP_073591117.1">
    <property type="nucleotide sequence ID" value="NZ_FRFD01000017.1"/>
</dbReference>
<dbReference type="InterPro" id="IPR050555">
    <property type="entry name" value="Bact_Solute-Bind_Prot2"/>
</dbReference>
<dbReference type="STRING" id="1121345.SAMN02745217_04491"/>
<proteinExistence type="inferred from homology"/>
<evidence type="ECO:0000313" key="7">
    <source>
        <dbReference type="Proteomes" id="UP000184612"/>
    </source>
</evidence>
<feature type="signal peptide" evidence="4">
    <location>
        <begin position="1"/>
        <end position="24"/>
    </location>
</feature>
<dbReference type="OrthoDB" id="9804917at2"/>
<dbReference type="Proteomes" id="UP000184612">
    <property type="component" value="Unassembled WGS sequence"/>
</dbReference>
<dbReference type="AlphaFoldDB" id="A0A1M7YN60"/>
<feature type="compositionally biased region" description="Low complexity" evidence="3">
    <location>
        <begin position="41"/>
        <end position="50"/>
    </location>
</feature>
<evidence type="ECO:0000259" key="5">
    <source>
        <dbReference type="Pfam" id="PF13407"/>
    </source>
</evidence>
<dbReference type="GO" id="GO:0030246">
    <property type="term" value="F:carbohydrate binding"/>
    <property type="evidence" value="ECO:0007669"/>
    <property type="project" value="TreeGrafter"/>
</dbReference>
<comment type="subcellular location">
    <subcellularLocation>
        <location evidence="1">Cell envelope</location>
    </subcellularLocation>
</comment>
<dbReference type="EMBL" id="FRFD01000017">
    <property type="protein sequence ID" value="SHO54052.1"/>
    <property type="molecule type" value="Genomic_DNA"/>
</dbReference>
<dbReference type="InterPro" id="IPR025997">
    <property type="entry name" value="SBP_2_dom"/>
</dbReference>
<dbReference type="Pfam" id="PF13407">
    <property type="entry name" value="Peripla_BP_4"/>
    <property type="match status" value="1"/>
</dbReference>
<reference evidence="6 7" key="1">
    <citation type="submission" date="2016-12" db="EMBL/GenBank/DDBJ databases">
        <authorList>
            <person name="Song W.-J."/>
            <person name="Kurnit D.M."/>
        </authorList>
    </citation>
    <scope>NUCLEOTIDE SEQUENCE [LARGE SCALE GENOMIC DNA]</scope>
    <source>
        <strain evidence="6 7">DSM 12503</strain>
    </source>
</reference>
<dbReference type="SUPFAM" id="SSF53822">
    <property type="entry name" value="Periplasmic binding protein-like I"/>
    <property type="match status" value="1"/>
</dbReference>
<evidence type="ECO:0000256" key="3">
    <source>
        <dbReference type="SAM" id="MobiDB-lite"/>
    </source>
</evidence>
<dbReference type="PROSITE" id="PS51257">
    <property type="entry name" value="PROKAR_LIPOPROTEIN"/>
    <property type="match status" value="1"/>
</dbReference>
<keyword evidence="4" id="KW-0732">Signal</keyword>
<evidence type="ECO:0000256" key="2">
    <source>
        <dbReference type="ARBA" id="ARBA00007639"/>
    </source>
</evidence>
<feature type="domain" description="Periplasmic binding protein" evidence="5">
    <location>
        <begin position="83"/>
        <end position="343"/>
    </location>
</feature>
<gene>
    <name evidence="6" type="ORF">SAMN02745217_04491</name>
</gene>
<dbReference type="GO" id="GO:0030313">
    <property type="term" value="C:cell envelope"/>
    <property type="evidence" value="ECO:0007669"/>
    <property type="project" value="UniProtKB-SubCell"/>
</dbReference>
<dbReference type="Gene3D" id="3.40.50.2300">
    <property type="match status" value="2"/>
</dbReference>
<name>A0A1M7YN60_9FIRM</name>
<dbReference type="PANTHER" id="PTHR30036">
    <property type="entry name" value="D-XYLOSE-BINDING PERIPLASMIC PROTEIN"/>
    <property type="match status" value="1"/>
</dbReference>
<feature type="chain" id="PRO_5012184406" evidence="4">
    <location>
        <begin position="25"/>
        <end position="367"/>
    </location>
</feature>
<evidence type="ECO:0000256" key="4">
    <source>
        <dbReference type="SAM" id="SignalP"/>
    </source>
</evidence>
<comment type="similarity">
    <text evidence="2">Belongs to the bacterial solute-binding protein 2 family.</text>
</comment>
<dbReference type="PANTHER" id="PTHR30036:SF7">
    <property type="entry name" value="ABC TRANSPORTER PERIPLASMIC-BINDING PROTEIN YPHF"/>
    <property type="match status" value="1"/>
</dbReference>
<accession>A0A1M7YN60</accession>
<protein>
    <submittedName>
        <fullName evidence="6">Ribose transport system substrate-binding protein</fullName>
    </submittedName>
</protein>
<feature type="region of interest" description="Disordered" evidence="3">
    <location>
        <begin position="25"/>
        <end position="60"/>
    </location>
</feature>
<dbReference type="InterPro" id="IPR028082">
    <property type="entry name" value="Peripla_BP_I"/>
</dbReference>
<organism evidence="6 7">
    <name type="scientific">Anaerocolumna xylanovorans DSM 12503</name>
    <dbReference type="NCBI Taxonomy" id="1121345"/>
    <lineage>
        <taxon>Bacteria</taxon>
        <taxon>Bacillati</taxon>
        <taxon>Bacillota</taxon>
        <taxon>Clostridia</taxon>
        <taxon>Lachnospirales</taxon>
        <taxon>Lachnospiraceae</taxon>
        <taxon>Anaerocolumna</taxon>
    </lineage>
</organism>
<evidence type="ECO:0000256" key="1">
    <source>
        <dbReference type="ARBA" id="ARBA00004196"/>
    </source>
</evidence>